<name>A0A839S0S3_9PSEU</name>
<accession>A0A839S0S3</accession>
<protein>
    <submittedName>
        <fullName evidence="2">Uncharacterized protein</fullName>
    </submittedName>
</protein>
<dbReference type="Proteomes" id="UP000550714">
    <property type="component" value="Unassembled WGS sequence"/>
</dbReference>
<organism evidence="2 3">
    <name type="scientific">Prauserella isguenensis</name>
    <dbReference type="NCBI Taxonomy" id="1470180"/>
    <lineage>
        <taxon>Bacteria</taxon>
        <taxon>Bacillati</taxon>
        <taxon>Actinomycetota</taxon>
        <taxon>Actinomycetes</taxon>
        <taxon>Pseudonocardiales</taxon>
        <taxon>Pseudonocardiaceae</taxon>
        <taxon>Prauserella</taxon>
    </lineage>
</organism>
<reference evidence="2 3" key="1">
    <citation type="submission" date="2020-08" db="EMBL/GenBank/DDBJ databases">
        <title>Genomic Encyclopedia of Type Strains, Phase III (KMG-III): the genomes of soil and plant-associated and newly described type strains.</title>
        <authorList>
            <person name="Whitman W."/>
        </authorList>
    </citation>
    <scope>NUCLEOTIDE SEQUENCE [LARGE SCALE GENOMIC DNA]</scope>
    <source>
        <strain evidence="2 3">CECT 8577</strain>
    </source>
</reference>
<feature type="compositionally biased region" description="Basic and acidic residues" evidence="1">
    <location>
        <begin position="1"/>
        <end position="14"/>
    </location>
</feature>
<sequence>MPEPDRNPEPERRPGTRPGVDWIPDPDRNAGYERHPGEKRHGADLPPDHPGHQEPFPRRRKPDGAADQYPNETPRRYPGGGAYIEGVPDEPPPRRPSDER</sequence>
<dbReference type="EMBL" id="JACHWU010000001">
    <property type="protein sequence ID" value="MBB3050660.1"/>
    <property type="molecule type" value="Genomic_DNA"/>
</dbReference>
<feature type="compositionally biased region" description="Basic and acidic residues" evidence="1">
    <location>
        <begin position="25"/>
        <end position="57"/>
    </location>
</feature>
<dbReference type="RefSeq" id="WP_183650307.1">
    <property type="nucleotide sequence ID" value="NZ_JACHWU010000001.1"/>
</dbReference>
<evidence type="ECO:0000256" key="1">
    <source>
        <dbReference type="SAM" id="MobiDB-lite"/>
    </source>
</evidence>
<keyword evidence="3" id="KW-1185">Reference proteome</keyword>
<gene>
    <name evidence="2" type="ORF">FHS23_001655</name>
</gene>
<evidence type="ECO:0000313" key="3">
    <source>
        <dbReference type="Proteomes" id="UP000550714"/>
    </source>
</evidence>
<dbReference type="AlphaFoldDB" id="A0A839S0S3"/>
<evidence type="ECO:0000313" key="2">
    <source>
        <dbReference type="EMBL" id="MBB3050660.1"/>
    </source>
</evidence>
<proteinExistence type="predicted"/>
<feature type="compositionally biased region" description="Basic and acidic residues" evidence="1">
    <location>
        <begin position="91"/>
        <end position="100"/>
    </location>
</feature>
<feature type="region of interest" description="Disordered" evidence="1">
    <location>
        <begin position="1"/>
        <end position="100"/>
    </location>
</feature>
<comment type="caution">
    <text evidence="2">The sequence shown here is derived from an EMBL/GenBank/DDBJ whole genome shotgun (WGS) entry which is preliminary data.</text>
</comment>